<evidence type="ECO:0000313" key="3">
    <source>
        <dbReference type="Proteomes" id="UP000324091"/>
    </source>
</evidence>
<evidence type="ECO:0000256" key="1">
    <source>
        <dbReference type="SAM" id="MobiDB-lite"/>
    </source>
</evidence>
<dbReference type="AlphaFoldDB" id="A0A5C6P576"/>
<proteinExistence type="predicted"/>
<dbReference type="Proteomes" id="UP000324091">
    <property type="component" value="Chromosome 14"/>
</dbReference>
<feature type="compositionally biased region" description="Basic and acidic residues" evidence="1">
    <location>
        <begin position="132"/>
        <end position="141"/>
    </location>
</feature>
<organism evidence="2 3">
    <name type="scientific">Takifugu flavidus</name>
    <name type="common">sansaifugu</name>
    <dbReference type="NCBI Taxonomy" id="433684"/>
    <lineage>
        <taxon>Eukaryota</taxon>
        <taxon>Metazoa</taxon>
        <taxon>Chordata</taxon>
        <taxon>Craniata</taxon>
        <taxon>Vertebrata</taxon>
        <taxon>Euteleostomi</taxon>
        <taxon>Actinopterygii</taxon>
        <taxon>Neopterygii</taxon>
        <taxon>Teleostei</taxon>
        <taxon>Neoteleostei</taxon>
        <taxon>Acanthomorphata</taxon>
        <taxon>Eupercaria</taxon>
        <taxon>Tetraodontiformes</taxon>
        <taxon>Tetradontoidea</taxon>
        <taxon>Tetraodontidae</taxon>
        <taxon>Takifugu</taxon>
    </lineage>
</organism>
<name>A0A5C6P576_9TELE</name>
<dbReference type="EMBL" id="RHFK02000006">
    <property type="protein sequence ID" value="TWW74954.1"/>
    <property type="molecule type" value="Genomic_DNA"/>
</dbReference>
<gene>
    <name evidence="2" type="ORF">D4764_14G0009570</name>
</gene>
<feature type="compositionally biased region" description="Low complexity" evidence="1">
    <location>
        <begin position="13"/>
        <end position="29"/>
    </location>
</feature>
<feature type="compositionally biased region" description="Polar residues" evidence="1">
    <location>
        <begin position="1"/>
        <end position="12"/>
    </location>
</feature>
<feature type="region of interest" description="Disordered" evidence="1">
    <location>
        <begin position="95"/>
        <end position="119"/>
    </location>
</feature>
<feature type="region of interest" description="Disordered" evidence="1">
    <location>
        <begin position="1"/>
        <end position="30"/>
    </location>
</feature>
<sequence>MACQTVFQTTALSPSSSSSSPSSSSSSSSFLPFRLYSVSREVRPAWSSPVQPGPAPSHTQQIKRRKERGQPVDVEDSRPQIRVRQFPRTGLKPAYWTIVPSPQGGQRRYPGRSPCTMGSRVLTPRARVLATAREDCSDERTPGTMSSASDLRCSGPSARPCPRQML</sequence>
<accession>A0A5C6P576</accession>
<reference evidence="2 3" key="1">
    <citation type="submission" date="2019-04" db="EMBL/GenBank/DDBJ databases">
        <title>Chromosome genome assembly for Takifugu flavidus.</title>
        <authorList>
            <person name="Xiao S."/>
        </authorList>
    </citation>
    <scope>NUCLEOTIDE SEQUENCE [LARGE SCALE GENOMIC DNA]</scope>
    <source>
        <strain evidence="2">HTHZ2018</strain>
        <tissue evidence="2">Muscle</tissue>
    </source>
</reference>
<protein>
    <submittedName>
        <fullName evidence="2">Uncharacterized protein</fullName>
    </submittedName>
</protein>
<comment type="caution">
    <text evidence="2">The sequence shown here is derived from an EMBL/GenBank/DDBJ whole genome shotgun (WGS) entry which is preliminary data.</text>
</comment>
<evidence type="ECO:0000313" key="2">
    <source>
        <dbReference type="EMBL" id="TWW74954.1"/>
    </source>
</evidence>
<feature type="region of interest" description="Disordered" evidence="1">
    <location>
        <begin position="132"/>
        <end position="166"/>
    </location>
</feature>
<keyword evidence="3" id="KW-1185">Reference proteome</keyword>
<feature type="region of interest" description="Disordered" evidence="1">
    <location>
        <begin position="44"/>
        <end position="80"/>
    </location>
</feature>